<dbReference type="GO" id="GO:0005886">
    <property type="term" value="C:plasma membrane"/>
    <property type="evidence" value="ECO:0007669"/>
    <property type="project" value="TreeGrafter"/>
</dbReference>
<feature type="transmembrane region" description="Helical" evidence="5">
    <location>
        <begin position="230"/>
        <end position="252"/>
    </location>
</feature>
<comment type="subcellular location">
    <subcellularLocation>
        <location evidence="1">Membrane</location>
        <topology evidence="1">Multi-pass membrane protein</topology>
    </subcellularLocation>
</comment>
<dbReference type="HOGENOM" id="CLU_043251_0_0_9"/>
<dbReference type="EMBL" id="CP001336">
    <property type="protein sequence ID" value="ACL19867.1"/>
    <property type="molecule type" value="Genomic_DNA"/>
</dbReference>
<dbReference type="PANTHER" id="PTHR10283">
    <property type="entry name" value="SOLUTE CARRIER FAMILY 13 MEMBER"/>
    <property type="match status" value="1"/>
</dbReference>
<dbReference type="Proteomes" id="UP000007726">
    <property type="component" value="Chromosome"/>
</dbReference>
<proteinExistence type="predicted"/>
<accession>B8FQH7</accession>
<organism evidence="6 7">
    <name type="scientific">Desulfitobacterium hafniense (strain DSM 10664 / DCB-2)</name>
    <dbReference type="NCBI Taxonomy" id="272564"/>
    <lineage>
        <taxon>Bacteria</taxon>
        <taxon>Bacillati</taxon>
        <taxon>Bacillota</taxon>
        <taxon>Clostridia</taxon>
        <taxon>Eubacteriales</taxon>
        <taxon>Desulfitobacteriaceae</taxon>
        <taxon>Desulfitobacterium</taxon>
    </lineage>
</organism>
<evidence type="ECO:0000256" key="1">
    <source>
        <dbReference type="ARBA" id="ARBA00004141"/>
    </source>
</evidence>
<protein>
    <submittedName>
        <fullName evidence="6">Sodium/sulphate symporter</fullName>
    </submittedName>
</protein>
<feature type="transmembrane region" description="Helical" evidence="5">
    <location>
        <begin position="439"/>
        <end position="458"/>
    </location>
</feature>
<feature type="transmembrane region" description="Helical" evidence="5">
    <location>
        <begin position="143"/>
        <end position="168"/>
    </location>
</feature>
<keyword evidence="2 5" id="KW-0812">Transmembrane</keyword>
<keyword evidence="3 5" id="KW-1133">Transmembrane helix</keyword>
<keyword evidence="4 5" id="KW-0472">Membrane</keyword>
<reference evidence="6 7" key="1">
    <citation type="journal article" date="2012" name="BMC Microbiol.">
        <title>Genome sequence of Desulfitobacterium hafniense DCB-2, a Gram-positive anaerobe capable of dehalogenation and metal reduction.</title>
        <authorList>
            <person name="Kim S.H."/>
            <person name="Harzman C."/>
            <person name="Davis J.K."/>
            <person name="Hutcheson R."/>
            <person name="Broderick J.B."/>
            <person name="Marsh T.L."/>
            <person name="Tiedje J.M."/>
        </authorList>
    </citation>
    <scope>NUCLEOTIDE SEQUENCE [LARGE SCALE GENOMIC DNA]</scope>
    <source>
        <strain evidence="7">DSM 10664 / DCB-2</strain>
    </source>
</reference>
<evidence type="ECO:0000256" key="4">
    <source>
        <dbReference type="ARBA" id="ARBA00023136"/>
    </source>
</evidence>
<name>B8FQH7_DESHD</name>
<feature type="transmembrane region" description="Helical" evidence="5">
    <location>
        <begin position="188"/>
        <end position="209"/>
    </location>
</feature>
<feature type="transmembrane region" description="Helical" evidence="5">
    <location>
        <begin position="23"/>
        <end position="41"/>
    </location>
</feature>
<feature type="transmembrane region" description="Helical" evidence="5">
    <location>
        <begin position="479"/>
        <end position="499"/>
    </location>
</feature>
<feature type="transmembrane region" description="Helical" evidence="5">
    <location>
        <begin position="53"/>
        <end position="80"/>
    </location>
</feature>
<gene>
    <name evidence="6" type="ordered locus">Dhaf_1824</name>
</gene>
<dbReference type="KEGG" id="dhd:Dhaf_1824"/>
<feature type="transmembrane region" description="Helical" evidence="5">
    <location>
        <begin position="313"/>
        <end position="335"/>
    </location>
</feature>
<feature type="transmembrane region" description="Helical" evidence="5">
    <location>
        <begin position="288"/>
        <end position="306"/>
    </location>
</feature>
<dbReference type="AlphaFoldDB" id="B8FQH7"/>
<evidence type="ECO:0000256" key="2">
    <source>
        <dbReference type="ARBA" id="ARBA00022692"/>
    </source>
</evidence>
<feature type="transmembrane region" description="Helical" evidence="5">
    <location>
        <begin position="396"/>
        <end position="427"/>
    </location>
</feature>
<feature type="transmembrane region" description="Helical" evidence="5">
    <location>
        <begin position="100"/>
        <end position="122"/>
    </location>
</feature>
<dbReference type="GO" id="GO:0022857">
    <property type="term" value="F:transmembrane transporter activity"/>
    <property type="evidence" value="ECO:0007669"/>
    <property type="project" value="UniProtKB-ARBA"/>
</dbReference>
<dbReference type="Pfam" id="PF00939">
    <property type="entry name" value="Na_sulph_symp"/>
    <property type="match status" value="1"/>
</dbReference>
<evidence type="ECO:0000256" key="5">
    <source>
        <dbReference type="SAM" id="Phobius"/>
    </source>
</evidence>
<evidence type="ECO:0000256" key="3">
    <source>
        <dbReference type="ARBA" id="ARBA00022989"/>
    </source>
</evidence>
<evidence type="ECO:0000313" key="7">
    <source>
        <dbReference type="Proteomes" id="UP000007726"/>
    </source>
</evidence>
<feature type="transmembrane region" description="Helical" evidence="5">
    <location>
        <begin position="355"/>
        <end position="375"/>
    </location>
</feature>
<dbReference type="InterPro" id="IPR001898">
    <property type="entry name" value="SLC13A/DASS"/>
</dbReference>
<evidence type="ECO:0000313" key="6">
    <source>
        <dbReference type="EMBL" id="ACL19867.1"/>
    </source>
</evidence>
<sequence>MNNSNKLNKEVVDSKAGMPLNKTHIYTLIGFIIIAVFWVMPPIEPLTPMGMKVAGTFFAMIIWWSTVSTIWPSICGLLFIGLSGYAGNGAKGFTSVFTSAFGNNIVLLVMVAMVLFGAFTASGAPKYIARWILTRKILNGRPYVFMALVFAAAFFITGVTSAVATLILMWPITLRLMEGLDVNSDDQIWPYFFVGLFLVINFARSVFPYKGVMVAILGTYNELSGNADPIIFVQFMVFLTIMGFLFTSLYLLGLKFIIRPDVSKLRDVSVEKLAAGQELPPIGLPQKLYLAMIPIYIFMLMAPSVLPTSNPIVAFLETIGPLGVTVFWVVFFSIVHFQNRQLLEYKEVAAKHFNWGVFFMIPSSLYGSAALASDATGFKDLLIQILTPFLSGKSELLFIAILFTFAVFISSFANNAAIALLMMPIIFVFCEQFGIDPKSAAMVLSAIVFLAMLTPGASPQAAMTFGNKDIYKTKDILRIGFPVTVIALLLYIFIGYPLAKILFL</sequence>